<evidence type="ECO:0000313" key="18">
    <source>
        <dbReference type="EMBL" id="NYD35590.1"/>
    </source>
</evidence>
<dbReference type="Pfam" id="PF07670">
    <property type="entry name" value="Gate"/>
    <property type="match status" value="2"/>
</dbReference>
<protein>
    <recommendedName>
        <fullName evidence="13 16">Ferrous iron transport protein B</fullName>
    </recommendedName>
</protein>
<name>A0A7Y9J511_9PSEU</name>
<keyword evidence="8 16" id="KW-1133">Transmembrane helix</keyword>
<evidence type="ECO:0000256" key="9">
    <source>
        <dbReference type="ARBA" id="ARBA00023004"/>
    </source>
</evidence>
<keyword evidence="5 16" id="KW-0410">Iron transport</keyword>
<feature type="transmembrane region" description="Helical" evidence="16">
    <location>
        <begin position="688"/>
        <end position="711"/>
    </location>
</feature>
<dbReference type="PANTHER" id="PTHR43185">
    <property type="entry name" value="FERROUS IRON TRANSPORT PROTEIN B"/>
    <property type="match status" value="1"/>
</dbReference>
<dbReference type="InterPro" id="IPR030389">
    <property type="entry name" value="G_FEOB_dom"/>
</dbReference>
<dbReference type="SUPFAM" id="SSF52540">
    <property type="entry name" value="P-loop containing nucleoside triphosphate hydrolases"/>
    <property type="match status" value="1"/>
</dbReference>
<keyword evidence="4" id="KW-1003">Cell membrane</keyword>
<dbReference type="RefSeq" id="WP_179793404.1">
    <property type="nucleotide sequence ID" value="NZ_BAABHP010000017.1"/>
</dbReference>
<dbReference type="GO" id="GO:0046872">
    <property type="term" value="F:metal ion binding"/>
    <property type="evidence" value="ECO:0007669"/>
    <property type="project" value="UniProtKB-KW"/>
</dbReference>
<evidence type="ECO:0000256" key="14">
    <source>
        <dbReference type="PIRSR" id="PIRSR603373-1"/>
    </source>
</evidence>
<keyword evidence="15" id="KW-0460">Magnesium</keyword>
<keyword evidence="6 16" id="KW-0812">Transmembrane</keyword>
<evidence type="ECO:0000256" key="12">
    <source>
        <dbReference type="ARBA" id="ARBA00023136"/>
    </source>
</evidence>
<keyword evidence="12 16" id="KW-0472">Membrane</keyword>
<evidence type="ECO:0000259" key="17">
    <source>
        <dbReference type="PROSITE" id="PS51711"/>
    </source>
</evidence>
<feature type="transmembrane region" description="Helical" evidence="16">
    <location>
        <begin position="376"/>
        <end position="393"/>
    </location>
</feature>
<evidence type="ECO:0000256" key="2">
    <source>
        <dbReference type="ARBA" id="ARBA00004651"/>
    </source>
</evidence>
<dbReference type="InterPro" id="IPR050860">
    <property type="entry name" value="FeoB_GTPase"/>
</dbReference>
<dbReference type="AlphaFoldDB" id="A0A7Y9J511"/>
<dbReference type="Gene3D" id="3.40.50.300">
    <property type="entry name" value="P-loop containing nucleotide triphosphate hydrolases"/>
    <property type="match status" value="1"/>
</dbReference>
<keyword evidence="3 16" id="KW-0813">Transport</keyword>
<sequence length="712" mass="74634">MTEVTEHRTRVRRRDRGAAALLLEKPCCVDGSDDAPAGAARVVLVGNPNVGKSTLFNALTGARQHVGNWPGKTVAVASGEWRPGSGPAVGLVDLPGTYSLVPDSPDEELTRELLVDADRCPELVVAVLDASNLTRNLYLAAQIADTGAPVVVALTMVDVARARGVEVDPEALAAALGVPVVPVVPRSGQGVDVLAGVVAGALADPRPLVVPTLGAELDAAVAALATEDPAGRWRALAALEAADGAAADLAADLVAPDTPAEDVAEEVELLVAEARYAWAHRVLATAVRRRGDRVTWSDRADRVLTSRFLGLPIFLAVMWGVFEATTSIAAPLQDAVQGLFDGPVSDGLGWVLGAVSAPEWLDGLVQDGLVSGVGQLLSFAPLMAIMFVLLAVLEDSGYMARAAFVVDRLMRLMGLPGKAFLPIIVGFGCNVPALAGTRILRNPRQRLLMGLIIPFVSCSARLTVYVLLAGIFFGDQAGTMVFGMYVLSIVLVVGMGWVLRKVLFRDLAHEPLLLELPPYRRPALRVTAMQTWQKLRAFLRTASGIIVATVTVVWLLSSIAAPGADAGSSFGHVAPEQSLFGSVSRAVAPVFAPAGFDDWHASAALITGFVAKEAVVATTAQTYSAEEPSDVHQAGALGPALRDTFTATSGGHVVAAVLAFMVFLLAYTPCMTTIAAQRQEIGSRWTAAGVVMQLAVAWVLAVAVFQIGVLFS</sequence>
<evidence type="ECO:0000256" key="1">
    <source>
        <dbReference type="ARBA" id="ARBA00003926"/>
    </source>
</evidence>
<proteinExistence type="inferred from homology"/>
<feature type="binding site" evidence="15">
    <location>
        <position position="60"/>
    </location>
    <ligand>
        <name>Mg(2+)</name>
        <dbReference type="ChEBI" id="CHEBI:18420"/>
        <label>2</label>
    </ligand>
</feature>
<feature type="binding site" evidence="14">
    <location>
        <begin position="93"/>
        <end position="96"/>
    </location>
    <ligand>
        <name>GTP</name>
        <dbReference type="ChEBI" id="CHEBI:37565"/>
        <label>1</label>
    </ligand>
</feature>
<dbReference type="CDD" id="cd01879">
    <property type="entry name" value="FeoB"/>
    <property type="match status" value="1"/>
</dbReference>
<dbReference type="PANTHER" id="PTHR43185:SF1">
    <property type="entry name" value="FE(2+) TRANSPORTER FEOB"/>
    <property type="match status" value="1"/>
</dbReference>
<feature type="domain" description="FeoB-type G" evidence="17">
    <location>
        <begin position="39"/>
        <end position="204"/>
    </location>
</feature>
<dbReference type="GO" id="GO:0005886">
    <property type="term" value="C:plasma membrane"/>
    <property type="evidence" value="ECO:0007669"/>
    <property type="project" value="UniProtKB-SubCell"/>
</dbReference>
<dbReference type="NCBIfam" id="TIGR00437">
    <property type="entry name" value="feoB"/>
    <property type="match status" value="1"/>
</dbReference>
<evidence type="ECO:0000256" key="16">
    <source>
        <dbReference type="RuleBase" id="RU362098"/>
    </source>
</evidence>
<comment type="caution">
    <text evidence="16">Lacks conserved residue(s) required for the propagation of feature annotation.</text>
</comment>
<evidence type="ECO:0000256" key="4">
    <source>
        <dbReference type="ARBA" id="ARBA00022475"/>
    </source>
</evidence>
<dbReference type="InterPro" id="IPR011640">
    <property type="entry name" value="Fe2_transport_prot_B_C"/>
</dbReference>
<dbReference type="Pfam" id="PF02421">
    <property type="entry name" value="FeoB_N"/>
    <property type="match status" value="1"/>
</dbReference>
<comment type="subcellular location">
    <subcellularLocation>
        <location evidence="16">Cell inner membrane</location>
        <topology evidence="16">Multi-pass membrane protein</topology>
    </subcellularLocation>
    <subcellularLocation>
        <location evidence="2">Cell membrane</location>
        <topology evidence="2">Multi-pass membrane protein</topology>
    </subcellularLocation>
</comment>
<dbReference type="GO" id="GO:0005525">
    <property type="term" value="F:GTP binding"/>
    <property type="evidence" value="ECO:0007669"/>
    <property type="project" value="UniProtKB-KW"/>
</dbReference>
<organism evidence="18 19">
    <name type="scientific">Actinomycetospora corticicola</name>
    <dbReference type="NCBI Taxonomy" id="663602"/>
    <lineage>
        <taxon>Bacteria</taxon>
        <taxon>Bacillati</taxon>
        <taxon>Actinomycetota</taxon>
        <taxon>Actinomycetes</taxon>
        <taxon>Pseudonocardiales</taxon>
        <taxon>Pseudonocardiaceae</taxon>
        <taxon>Actinomycetospora</taxon>
    </lineage>
</organism>
<evidence type="ECO:0000256" key="13">
    <source>
        <dbReference type="NCBIfam" id="TIGR00437"/>
    </source>
</evidence>
<accession>A0A7Y9J511</accession>
<keyword evidence="11 14" id="KW-0342">GTP-binding</keyword>
<comment type="caution">
    <text evidence="18">The sequence shown here is derived from an EMBL/GenBank/DDBJ whole genome shotgun (WGS) entry which is preliminary data.</text>
</comment>
<feature type="binding site" evidence="15">
    <location>
        <position position="61"/>
    </location>
    <ligand>
        <name>Mg(2+)</name>
        <dbReference type="ChEBI" id="CHEBI:18420"/>
        <label>2</label>
    </ligand>
</feature>
<evidence type="ECO:0000256" key="3">
    <source>
        <dbReference type="ARBA" id="ARBA00022448"/>
    </source>
</evidence>
<feature type="transmembrane region" description="Helical" evidence="16">
    <location>
        <begin position="479"/>
        <end position="499"/>
    </location>
</feature>
<dbReference type="Proteomes" id="UP000535890">
    <property type="component" value="Unassembled WGS sequence"/>
</dbReference>
<evidence type="ECO:0000313" key="19">
    <source>
        <dbReference type="Proteomes" id="UP000535890"/>
    </source>
</evidence>
<dbReference type="InterPro" id="IPR027417">
    <property type="entry name" value="P-loop_NTPase"/>
</dbReference>
<comment type="similarity">
    <text evidence="16">Belongs to the TRAFAC class TrmE-Era-EngA-EngB-Septin-like GTPase superfamily. FeoB GTPase (TC 9.A.8) family.</text>
</comment>
<dbReference type="PROSITE" id="PS51711">
    <property type="entry name" value="G_FEOB"/>
    <property type="match status" value="1"/>
</dbReference>
<evidence type="ECO:0000256" key="15">
    <source>
        <dbReference type="PIRSR" id="PIRSR603373-2"/>
    </source>
</evidence>
<evidence type="ECO:0000256" key="8">
    <source>
        <dbReference type="ARBA" id="ARBA00022989"/>
    </source>
</evidence>
<dbReference type="Pfam" id="PF07664">
    <property type="entry name" value="FeoB_C"/>
    <property type="match status" value="1"/>
</dbReference>
<keyword evidence="10" id="KW-0406">Ion transport</keyword>
<dbReference type="InterPro" id="IPR003373">
    <property type="entry name" value="Fe2_transport_prot-B"/>
</dbReference>
<gene>
    <name evidence="18" type="ORF">BJ983_001692</name>
</gene>
<keyword evidence="15" id="KW-0479">Metal-binding</keyword>
<feature type="binding site" evidence="14">
    <location>
        <begin position="46"/>
        <end position="53"/>
    </location>
    <ligand>
        <name>GTP</name>
        <dbReference type="ChEBI" id="CHEBI:37565"/>
        <label>1</label>
    </ligand>
</feature>
<keyword evidence="19" id="KW-1185">Reference proteome</keyword>
<feature type="transmembrane region" description="Helical" evidence="16">
    <location>
        <begin position="447"/>
        <end position="473"/>
    </location>
</feature>
<dbReference type="InterPro" id="IPR011642">
    <property type="entry name" value="Gate_dom"/>
</dbReference>
<evidence type="ECO:0000256" key="6">
    <source>
        <dbReference type="ARBA" id="ARBA00022692"/>
    </source>
</evidence>
<feature type="transmembrane region" description="Helical" evidence="16">
    <location>
        <begin position="537"/>
        <end position="561"/>
    </location>
</feature>
<reference evidence="18 19" key="1">
    <citation type="submission" date="2020-07" db="EMBL/GenBank/DDBJ databases">
        <title>Sequencing the genomes of 1000 actinobacteria strains.</title>
        <authorList>
            <person name="Klenk H.-P."/>
        </authorList>
    </citation>
    <scope>NUCLEOTIDE SEQUENCE [LARGE SCALE GENOMIC DNA]</scope>
    <source>
        <strain evidence="18 19">DSM 45772</strain>
    </source>
</reference>
<feature type="transmembrane region" description="Helical" evidence="16">
    <location>
        <begin position="653"/>
        <end position="676"/>
    </location>
</feature>
<dbReference type="EMBL" id="JACCBN010000001">
    <property type="protein sequence ID" value="NYD35590.1"/>
    <property type="molecule type" value="Genomic_DNA"/>
</dbReference>
<feature type="binding site" evidence="15">
    <location>
        <position position="57"/>
    </location>
    <ligand>
        <name>Mg(2+)</name>
        <dbReference type="ChEBI" id="CHEBI:18420"/>
        <label>2</label>
    </ligand>
</feature>
<evidence type="ECO:0000256" key="5">
    <source>
        <dbReference type="ARBA" id="ARBA00022496"/>
    </source>
</evidence>
<dbReference type="GO" id="GO:0015093">
    <property type="term" value="F:ferrous iron transmembrane transporter activity"/>
    <property type="evidence" value="ECO:0007669"/>
    <property type="project" value="UniProtKB-UniRule"/>
</dbReference>
<evidence type="ECO:0000256" key="7">
    <source>
        <dbReference type="ARBA" id="ARBA00022741"/>
    </source>
</evidence>
<evidence type="ECO:0000256" key="10">
    <source>
        <dbReference type="ARBA" id="ARBA00023065"/>
    </source>
</evidence>
<keyword evidence="7 14" id="KW-0547">Nucleotide-binding</keyword>
<comment type="function">
    <text evidence="1 16">Probable transporter of a GTP-driven Fe(2+) uptake system.</text>
</comment>
<evidence type="ECO:0000256" key="11">
    <source>
        <dbReference type="ARBA" id="ARBA00023134"/>
    </source>
</evidence>
<feature type="binding site" evidence="15">
    <location>
        <position position="58"/>
    </location>
    <ligand>
        <name>Mg(2+)</name>
        <dbReference type="ChEBI" id="CHEBI:18420"/>
        <label>2</label>
    </ligand>
</feature>
<keyword evidence="9 16" id="KW-0408">Iron</keyword>